<organism evidence="1 2">
    <name type="scientific">Chiloscyllium punctatum</name>
    <name type="common">Brownbanded bambooshark</name>
    <name type="synonym">Hemiscyllium punctatum</name>
    <dbReference type="NCBI Taxonomy" id="137246"/>
    <lineage>
        <taxon>Eukaryota</taxon>
        <taxon>Metazoa</taxon>
        <taxon>Chordata</taxon>
        <taxon>Craniata</taxon>
        <taxon>Vertebrata</taxon>
        <taxon>Chondrichthyes</taxon>
        <taxon>Elasmobranchii</taxon>
        <taxon>Galeomorphii</taxon>
        <taxon>Galeoidea</taxon>
        <taxon>Orectolobiformes</taxon>
        <taxon>Hemiscylliidae</taxon>
        <taxon>Chiloscyllium</taxon>
    </lineage>
</organism>
<feature type="non-terminal residue" evidence="1">
    <location>
        <position position="1"/>
    </location>
</feature>
<accession>A0A401T8W4</accession>
<protein>
    <submittedName>
        <fullName evidence="1">Uncharacterized protein</fullName>
    </submittedName>
</protein>
<proteinExistence type="predicted"/>
<comment type="caution">
    <text evidence="1">The sequence shown here is derived from an EMBL/GenBank/DDBJ whole genome shotgun (WGS) entry which is preliminary data.</text>
</comment>
<sequence>AIHDAEELLAEKRAAVSRTEDKLSLAKLELREKLQRGKYRFYPLQLQD</sequence>
<keyword evidence="2" id="KW-1185">Reference proteome</keyword>
<evidence type="ECO:0000313" key="2">
    <source>
        <dbReference type="Proteomes" id="UP000287033"/>
    </source>
</evidence>
<dbReference type="AlphaFoldDB" id="A0A401T8W4"/>
<gene>
    <name evidence="1" type="ORF">chiPu_0022713</name>
</gene>
<dbReference type="EMBL" id="BEZZ01010356">
    <property type="protein sequence ID" value="GCC39089.1"/>
    <property type="molecule type" value="Genomic_DNA"/>
</dbReference>
<name>A0A401T8W4_CHIPU</name>
<evidence type="ECO:0000313" key="1">
    <source>
        <dbReference type="EMBL" id="GCC39089.1"/>
    </source>
</evidence>
<reference evidence="1 2" key="1">
    <citation type="journal article" date="2018" name="Nat. Ecol. Evol.">
        <title>Shark genomes provide insights into elasmobranch evolution and the origin of vertebrates.</title>
        <authorList>
            <person name="Hara Y"/>
            <person name="Yamaguchi K"/>
            <person name="Onimaru K"/>
            <person name="Kadota M"/>
            <person name="Koyanagi M"/>
            <person name="Keeley SD"/>
            <person name="Tatsumi K"/>
            <person name="Tanaka K"/>
            <person name="Motone F"/>
            <person name="Kageyama Y"/>
            <person name="Nozu R"/>
            <person name="Adachi N"/>
            <person name="Nishimura O"/>
            <person name="Nakagawa R"/>
            <person name="Tanegashima C"/>
            <person name="Kiyatake I"/>
            <person name="Matsumoto R"/>
            <person name="Murakumo K"/>
            <person name="Nishida K"/>
            <person name="Terakita A"/>
            <person name="Kuratani S"/>
            <person name="Sato K"/>
            <person name="Hyodo S Kuraku.S."/>
        </authorList>
    </citation>
    <scope>NUCLEOTIDE SEQUENCE [LARGE SCALE GENOMIC DNA]</scope>
</reference>
<dbReference type="Proteomes" id="UP000287033">
    <property type="component" value="Unassembled WGS sequence"/>
</dbReference>